<dbReference type="SUPFAM" id="SSF143865">
    <property type="entry name" value="CorA soluble domain-like"/>
    <property type="match status" value="1"/>
</dbReference>
<evidence type="ECO:0000256" key="1">
    <source>
        <dbReference type="ARBA" id="ARBA00004651"/>
    </source>
</evidence>
<dbReference type="RefSeq" id="WP_379480689.1">
    <property type="nucleotide sequence ID" value="NZ_JBHLTL010000004.1"/>
</dbReference>
<evidence type="ECO:0000256" key="2">
    <source>
        <dbReference type="ARBA" id="ARBA00009765"/>
    </source>
</evidence>
<evidence type="ECO:0000256" key="5">
    <source>
        <dbReference type="ARBA" id="ARBA00022519"/>
    </source>
</evidence>
<keyword evidence="4" id="KW-1003">Cell membrane</keyword>
<organism evidence="12 13">
    <name type="scientific">Novosphingobium aquiterrae</name>
    <dbReference type="NCBI Taxonomy" id="624388"/>
    <lineage>
        <taxon>Bacteria</taxon>
        <taxon>Pseudomonadati</taxon>
        <taxon>Pseudomonadota</taxon>
        <taxon>Alphaproteobacteria</taxon>
        <taxon>Sphingomonadales</taxon>
        <taxon>Sphingomonadaceae</taxon>
        <taxon>Novosphingobium</taxon>
    </lineage>
</organism>
<reference evidence="12 13" key="1">
    <citation type="submission" date="2024-09" db="EMBL/GenBank/DDBJ databases">
        <authorList>
            <person name="Sun Q."/>
            <person name="Mori K."/>
        </authorList>
    </citation>
    <scope>NUCLEOTIDE SEQUENCE [LARGE SCALE GENOMIC DNA]</scope>
    <source>
        <strain evidence="12 13">NCAIM B.02537</strain>
    </source>
</reference>
<evidence type="ECO:0000256" key="3">
    <source>
        <dbReference type="ARBA" id="ARBA00022448"/>
    </source>
</evidence>
<comment type="similarity">
    <text evidence="2">Belongs to the CorA metal ion transporter (MIT) (TC 1.A.35) family.</text>
</comment>
<keyword evidence="5" id="KW-0997">Cell inner membrane</keyword>
<comment type="subcellular location">
    <subcellularLocation>
        <location evidence="1">Cell membrane</location>
        <topology evidence="1">Multi-pass membrane protein</topology>
    </subcellularLocation>
</comment>
<dbReference type="EMBL" id="JBHLTL010000004">
    <property type="protein sequence ID" value="MFC0589192.1"/>
    <property type="molecule type" value="Genomic_DNA"/>
</dbReference>
<evidence type="ECO:0000256" key="4">
    <source>
        <dbReference type="ARBA" id="ARBA00022475"/>
    </source>
</evidence>
<evidence type="ECO:0000256" key="6">
    <source>
        <dbReference type="ARBA" id="ARBA00022692"/>
    </source>
</evidence>
<dbReference type="Proteomes" id="UP001589943">
    <property type="component" value="Unassembled WGS sequence"/>
</dbReference>
<evidence type="ECO:0000313" key="12">
    <source>
        <dbReference type="EMBL" id="MFC0589192.1"/>
    </source>
</evidence>
<proteinExistence type="inferred from homology"/>
<name>A0ABV6PH87_9SPHN</name>
<keyword evidence="3" id="KW-0813">Transport</keyword>
<dbReference type="SUPFAM" id="SSF144083">
    <property type="entry name" value="Magnesium transport protein CorA, transmembrane region"/>
    <property type="match status" value="1"/>
</dbReference>
<comment type="caution">
    <text evidence="12">The sequence shown here is derived from an EMBL/GenBank/DDBJ whole genome shotgun (WGS) entry which is preliminary data.</text>
</comment>
<feature type="transmembrane region" description="Helical" evidence="11">
    <location>
        <begin position="256"/>
        <end position="277"/>
    </location>
</feature>
<keyword evidence="7" id="KW-0862">Zinc</keyword>
<gene>
    <name evidence="12" type="ORF">ACFFF7_07185</name>
</gene>
<evidence type="ECO:0000256" key="7">
    <source>
        <dbReference type="ARBA" id="ARBA00022833"/>
    </source>
</evidence>
<dbReference type="PANTHER" id="PTHR46494">
    <property type="entry name" value="CORA FAMILY METAL ION TRANSPORTER (EUROFUNG)"/>
    <property type="match status" value="1"/>
</dbReference>
<evidence type="ECO:0000256" key="9">
    <source>
        <dbReference type="ARBA" id="ARBA00023065"/>
    </source>
</evidence>
<keyword evidence="9" id="KW-0406">Ion transport</keyword>
<dbReference type="InterPro" id="IPR045863">
    <property type="entry name" value="CorA_TM1_TM2"/>
</dbReference>
<keyword evidence="13" id="KW-1185">Reference proteome</keyword>
<dbReference type="Gene3D" id="1.20.58.340">
    <property type="entry name" value="Magnesium transport protein CorA, transmembrane region"/>
    <property type="match status" value="2"/>
</dbReference>
<evidence type="ECO:0000256" key="8">
    <source>
        <dbReference type="ARBA" id="ARBA00022989"/>
    </source>
</evidence>
<dbReference type="InterPro" id="IPR002523">
    <property type="entry name" value="MgTranspt_CorA/ZnTranspt_ZntB"/>
</dbReference>
<dbReference type="InterPro" id="IPR045861">
    <property type="entry name" value="CorA_cytoplasmic_dom"/>
</dbReference>
<evidence type="ECO:0000256" key="11">
    <source>
        <dbReference type="SAM" id="Phobius"/>
    </source>
</evidence>
<dbReference type="PANTHER" id="PTHR46494:SF3">
    <property type="entry name" value="ZINC TRANSPORT PROTEIN ZNTB"/>
    <property type="match status" value="1"/>
</dbReference>
<accession>A0ABV6PH87</accession>
<keyword evidence="8 11" id="KW-1133">Transmembrane helix</keyword>
<evidence type="ECO:0000256" key="10">
    <source>
        <dbReference type="ARBA" id="ARBA00023136"/>
    </source>
</evidence>
<dbReference type="Pfam" id="PF01544">
    <property type="entry name" value="CorA"/>
    <property type="match status" value="1"/>
</dbReference>
<evidence type="ECO:0000313" key="13">
    <source>
        <dbReference type="Proteomes" id="UP001589943"/>
    </source>
</evidence>
<keyword evidence="10 11" id="KW-0472">Membrane</keyword>
<sequence length="314" mass="34591">MQIQFYKANGHDRTLAPKDLAKLRISADSLLWINGTSAEIAALPLPEALADAFAMHDPAMETVRVHDSFYTLSIPVLSFPGEESSGALSLIVGQDWLLSVGEGVATDFEAFIDHDVGETMKGKLSGSTLAVALIADHFGRVHHRIASINREIDRMEERVLTGREGRNTLQVMAVLRRQVSRLRELIDSLRGTVHALTRPDFLPEMAGEDRAHFMHLQAGFERLEDEVARVRDTVVASFDLYATRVAQDTNRLVRTLTFFTIGIGLVGALAGVFGMNFKVALFEKGEQGFFLAAWIMAGILIVTAAVALVSYRRP</sequence>
<protein>
    <submittedName>
        <fullName evidence="12">Magnesium transporter CorA family protein</fullName>
    </submittedName>
</protein>
<keyword evidence="6 11" id="KW-0812">Transmembrane</keyword>
<feature type="transmembrane region" description="Helical" evidence="11">
    <location>
        <begin position="289"/>
        <end position="311"/>
    </location>
</feature>